<sequence length="468" mass="52532">MDSLEDANPSPSSSISSHTIASNDSIQPPVFGQTMRTQHFAFDPAYTPLNHGSYGAFPVAIRDYQRALQDRIEARSDPYIRFTIPELLNKSRAAAASLLGAPMDDVVFVPNATTAVNTVLRNLQFAEGDTIIYFSSIYPACEKTVRYVCEITPAVCRCIEVTFPIDDADLIALFCKTIRHIQRKGGKAKLAMFDTVITFPGLRLPWERLVKVCQEFDVLSLIDGAHGIGHIDLTHLASTGPDFFTSNCYKWLYTPRGCAIFYVPFRNQDLIRSTMPTSHGFHTSLNDSIDGISTITQDRDRFGDLFKWAATVDQTPYLTVPEAIKFRNDFCGGETVIREYCFNLARDGGQLLASLLGTETMQTLQDRPNQCCFTNVRLPLRFSHQEPLDKNAKGTLDAANGAKIVTWLMECAMYEYNTWIPGKFYYGAIWVRLSAQIYLELKDFAWAGGVLKDLCVRAQRGEWRSHAT</sequence>
<evidence type="ECO:0000313" key="5">
    <source>
        <dbReference type="Proteomes" id="UP001166286"/>
    </source>
</evidence>
<dbReference type="InterPro" id="IPR015421">
    <property type="entry name" value="PyrdxlP-dep_Trfase_major"/>
</dbReference>
<dbReference type="Gene3D" id="3.40.640.10">
    <property type="entry name" value="Type I PLP-dependent aspartate aminotransferase-like (Major domain)"/>
    <property type="match status" value="1"/>
</dbReference>
<dbReference type="Pfam" id="PF00266">
    <property type="entry name" value="Aminotran_5"/>
    <property type="match status" value="1"/>
</dbReference>
<proteinExistence type="predicted"/>
<dbReference type="EMBL" id="JAFEKC020000015">
    <property type="protein sequence ID" value="KAK0510497.1"/>
    <property type="molecule type" value="Genomic_DNA"/>
</dbReference>
<dbReference type="PANTHER" id="PTHR43092">
    <property type="entry name" value="L-CYSTEINE DESULFHYDRASE"/>
    <property type="match status" value="1"/>
</dbReference>
<name>A0AA39QWF2_9LECA</name>
<accession>A0AA39QWF2</accession>
<dbReference type="InterPro" id="IPR000192">
    <property type="entry name" value="Aminotrans_V_dom"/>
</dbReference>
<keyword evidence="5" id="KW-1185">Reference proteome</keyword>
<feature type="region of interest" description="Disordered" evidence="2">
    <location>
        <begin position="1"/>
        <end position="28"/>
    </location>
</feature>
<evidence type="ECO:0000256" key="2">
    <source>
        <dbReference type="SAM" id="MobiDB-lite"/>
    </source>
</evidence>
<comment type="caution">
    <text evidence="4">The sequence shown here is derived from an EMBL/GenBank/DDBJ whole genome shotgun (WGS) entry which is preliminary data.</text>
</comment>
<organism evidence="4 5">
    <name type="scientific">Cladonia borealis</name>
    <dbReference type="NCBI Taxonomy" id="184061"/>
    <lineage>
        <taxon>Eukaryota</taxon>
        <taxon>Fungi</taxon>
        <taxon>Dikarya</taxon>
        <taxon>Ascomycota</taxon>
        <taxon>Pezizomycotina</taxon>
        <taxon>Lecanoromycetes</taxon>
        <taxon>OSLEUM clade</taxon>
        <taxon>Lecanoromycetidae</taxon>
        <taxon>Lecanorales</taxon>
        <taxon>Lecanorineae</taxon>
        <taxon>Cladoniaceae</taxon>
        <taxon>Cladonia</taxon>
    </lineage>
</organism>
<dbReference type="InterPro" id="IPR015424">
    <property type="entry name" value="PyrdxlP-dep_Trfase"/>
</dbReference>
<dbReference type="PANTHER" id="PTHR43092:SF2">
    <property type="entry name" value="HERCYNYLCYSTEINE SULFOXIDE LYASE"/>
    <property type="match status" value="1"/>
</dbReference>
<reference evidence="4" key="1">
    <citation type="submission" date="2023-03" db="EMBL/GenBank/DDBJ databases">
        <title>Complete genome of Cladonia borealis.</title>
        <authorList>
            <person name="Park H."/>
        </authorList>
    </citation>
    <scope>NUCLEOTIDE SEQUENCE</scope>
    <source>
        <strain evidence="4">ANT050790</strain>
    </source>
</reference>
<evidence type="ECO:0000259" key="3">
    <source>
        <dbReference type="Pfam" id="PF00266"/>
    </source>
</evidence>
<feature type="domain" description="Aminotransferase class V" evidence="3">
    <location>
        <begin position="86"/>
        <end position="270"/>
    </location>
</feature>
<dbReference type="SUPFAM" id="SSF53383">
    <property type="entry name" value="PLP-dependent transferases"/>
    <property type="match status" value="1"/>
</dbReference>
<feature type="compositionally biased region" description="Low complexity" evidence="2">
    <location>
        <begin position="1"/>
        <end position="25"/>
    </location>
</feature>
<keyword evidence="1" id="KW-0663">Pyridoxal phosphate</keyword>
<protein>
    <recommendedName>
        <fullName evidence="3">Aminotransferase class V domain-containing protein</fullName>
    </recommendedName>
</protein>
<evidence type="ECO:0000256" key="1">
    <source>
        <dbReference type="ARBA" id="ARBA00022898"/>
    </source>
</evidence>
<dbReference type="AlphaFoldDB" id="A0AA39QWF2"/>
<dbReference type="Proteomes" id="UP001166286">
    <property type="component" value="Unassembled WGS sequence"/>
</dbReference>
<evidence type="ECO:0000313" key="4">
    <source>
        <dbReference type="EMBL" id="KAK0510497.1"/>
    </source>
</evidence>
<gene>
    <name evidence="4" type="ORF">JMJ35_006929</name>
</gene>